<feature type="transmembrane region" description="Helical" evidence="5">
    <location>
        <begin position="196"/>
        <end position="211"/>
    </location>
</feature>
<dbReference type="EMBL" id="JBHSZV010000038">
    <property type="protein sequence ID" value="MFC7063107.1"/>
    <property type="molecule type" value="Genomic_DNA"/>
</dbReference>
<comment type="subcellular location">
    <subcellularLocation>
        <location evidence="5">Cell membrane</location>
        <topology evidence="5">Multi-pass membrane protein</topology>
    </subcellularLocation>
    <subcellularLocation>
        <location evidence="1">Membrane</location>
        <topology evidence="1">Multi-pass membrane protein</topology>
    </subcellularLocation>
</comment>
<name>A0ABW2ERH4_9BACI</name>
<keyword evidence="5" id="KW-0811">Translocation</keyword>
<feature type="transmembrane region" description="Helical" evidence="5">
    <location>
        <begin position="155"/>
        <end position="184"/>
    </location>
</feature>
<keyword evidence="3 5" id="KW-1133">Transmembrane helix</keyword>
<evidence type="ECO:0000313" key="6">
    <source>
        <dbReference type="EMBL" id="MFC7063107.1"/>
    </source>
</evidence>
<gene>
    <name evidence="5 6" type="primary">tatC</name>
    <name evidence="6" type="ORF">ACFQIC_14855</name>
</gene>
<comment type="subunit">
    <text evidence="5">Forms a complex with TatA.</text>
</comment>
<comment type="similarity">
    <text evidence="5">Belongs to the TatC family.</text>
</comment>
<evidence type="ECO:0000256" key="3">
    <source>
        <dbReference type="ARBA" id="ARBA00022989"/>
    </source>
</evidence>
<comment type="function">
    <text evidence="5">Part of the twin-arginine translocation (Tat) system that transports large folded proteins containing a characteristic twin-arginine motif in their signal peptide across membranes.</text>
</comment>
<dbReference type="Pfam" id="PF00902">
    <property type="entry name" value="TatC"/>
    <property type="match status" value="1"/>
</dbReference>
<feature type="transmembrane region" description="Helical" evidence="5">
    <location>
        <begin position="28"/>
        <end position="51"/>
    </location>
</feature>
<keyword evidence="2 5" id="KW-0812">Transmembrane</keyword>
<feature type="transmembrane region" description="Helical" evidence="5">
    <location>
        <begin position="71"/>
        <end position="90"/>
    </location>
</feature>
<organism evidence="6 7">
    <name type="scientific">Halobacillus seohaensis</name>
    <dbReference type="NCBI Taxonomy" id="447421"/>
    <lineage>
        <taxon>Bacteria</taxon>
        <taxon>Bacillati</taxon>
        <taxon>Bacillota</taxon>
        <taxon>Bacilli</taxon>
        <taxon>Bacillales</taxon>
        <taxon>Bacillaceae</taxon>
        <taxon>Halobacillus</taxon>
    </lineage>
</organism>
<keyword evidence="7" id="KW-1185">Reference proteome</keyword>
<evidence type="ECO:0000313" key="7">
    <source>
        <dbReference type="Proteomes" id="UP001596410"/>
    </source>
</evidence>
<dbReference type="PRINTS" id="PR01840">
    <property type="entry name" value="TATCFAMILY"/>
</dbReference>
<keyword evidence="5" id="KW-1003">Cell membrane</keyword>
<sequence>MMREAHMDNQTLEAEQTLVGHLTDLRKAIISSVIFFLVCFVIILVSIDYVIPVLTDASKLVMLGPLDVVRFYTGIAGSLSLGLSAPFIGYQGWKFVRPAMSAQESKTALSFIPGIFFSFLAGISFGFFIIFPTVYGFLMRIGSENFDMMITAKEYFSFMLMTSIPLGFLFEVPLFLMFLTAIGVITPAKLVEMRKYGYILMALVSALITPPDLLSQIIVLGPLIGLYELGVLFSKIVYKRKGLTEEEQVDHQ</sequence>
<dbReference type="PANTHER" id="PTHR30371">
    <property type="entry name" value="SEC-INDEPENDENT PROTEIN TRANSLOCASE PROTEIN TATC"/>
    <property type="match status" value="1"/>
</dbReference>
<evidence type="ECO:0000256" key="5">
    <source>
        <dbReference type="HAMAP-Rule" id="MF_00902"/>
    </source>
</evidence>
<dbReference type="InterPro" id="IPR002033">
    <property type="entry name" value="TatC"/>
</dbReference>
<keyword evidence="4 5" id="KW-0472">Membrane</keyword>
<evidence type="ECO:0000256" key="2">
    <source>
        <dbReference type="ARBA" id="ARBA00022692"/>
    </source>
</evidence>
<evidence type="ECO:0000256" key="1">
    <source>
        <dbReference type="ARBA" id="ARBA00004141"/>
    </source>
</evidence>
<evidence type="ECO:0000256" key="4">
    <source>
        <dbReference type="ARBA" id="ARBA00023136"/>
    </source>
</evidence>
<dbReference type="PANTHER" id="PTHR30371:SF4">
    <property type="entry name" value="SEC-INDEPENDENT PROTEIN TRANSLOCASE PROTEIN TATCD"/>
    <property type="match status" value="1"/>
</dbReference>
<proteinExistence type="inferred from homology"/>
<dbReference type="Proteomes" id="UP001596410">
    <property type="component" value="Unassembled WGS sequence"/>
</dbReference>
<feature type="transmembrane region" description="Helical" evidence="5">
    <location>
        <begin position="111"/>
        <end position="135"/>
    </location>
</feature>
<dbReference type="HAMAP" id="MF_00902">
    <property type="entry name" value="TatC"/>
    <property type="match status" value="1"/>
</dbReference>
<reference evidence="7" key="1">
    <citation type="journal article" date="2019" name="Int. J. Syst. Evol. Microbiol.">
        <title>The Global Catalogue of Microorganisms (GCM) 10K type strain sequencing project: providing services to taxonomists for standard genome sequencing and annotation.</title>
        <authorList>
            <consortium name="The Broad Institute Genomics Platform"/>
            <consortium name="The Broad Institute Genome Sequencing Center for Infectious Disease"/>
            <person name="Wu L."/>
            <person name="Ma J."/>
        </authorList>
    </citation>
    <scope>NUCLEOTIDE SEQUENCE [LARGE SCALE GENOMIC DNA]</scope>
    <source>
        <strain evidence="7">CGMCC 4.1621</strain>
    </source>
</reference>
<keyword evidence="5" id="KW-0653">Protein transport</keyword>
<accession>A0ABW2ERH4</accession>
<comment type="caution">
    <text evidence="6">The sequence shown here is derived from an EMBL/GenBank/DDBJ whole genome shotgun (WGS) entry which is preliminary data.</text>
</comment>
<comment type="caution">
    <text evidence="5">Lacks conserved residue(s) required for the propagation of feature annotation.</text>
</comment>
<protein>
    <recommendedName>
        <fullName evidence="5">Sec-independent protein translocase protein TatC</fullName>
    </recommendedName>
</protein>
<keyword evidence="5" id="KW-0813">Transport</keyword>
<dbReference type="NCBIfam" id="TIGR00945">
    <property type="entry name" value="tatC"/>
    <property type="match status" value="1"/>
</dbReference>